<evidence type="ECO:0000256" key="1">
    <source>
        <dbReference type="SAM" id="MobiDB-lite"/>
    </source>
</evidence>
<dbReference type="EMBL" id="LYPA01000064">
    <property type="protein sequence ID" value="OBR64857.1"/>
    <property type="molecule type" value="Genomic_DNA"/>
</dbReference>
<dbReference type="Proteomes" id="UP000092024">
    <property type="component" value="Unassembled WGS sequence"/>
</dbReference>
<reference evidence="2 3" key="1">
    <citation type="submission" date="2016-05" db="EMBL/GenBank/DDBJ databases">
        <title>Paenibacillus oryzae. sp. nov., isolated from the rice root.</title>
        <authorList>
            <person name="Zhang J."/>
            <person name="Zhang X."/>
        </authorList>
    </citation>
    <scope>NUCLEOTIDE SEQUENCE [LARGE SCALE GENOMIC DNA]</scope>
    <source>
        <strain evidence="2 3">1DrF-4</strain>
    </source>
</reference>
<comment type="caution">
    <text evidence="2">The sequence shown here is derived from an EMBL/GenBank/DDBJ whole genome shotgun (WGS) entry which is preliminary data.</text>
</comment>
<feature type="compositionally biased region" description="Basic and acidic residues" evidence="1">
    <location>
        <begin position="65"/>
        <end position="77"/>
    </location>
</feature>
<feature type="compositionally biased region" description="Polar residues" evidence="1">
    <location>
        <begin position="52"/>
        <end position="64"/>
    </location>
</feature>
<feature type="region of interest" description="Disordered" evidence="1">
    <location>
        <begin position="50"/>
        <end position="109"/>
    </location>
</feature>
<evidence type="ECO:0000313" key="2">
    <source>
        <dbReference type="EMBL" id="OBR64857.1"/>
    </source>
</evidence>
<sequence length="109" mass="11697">MKWRGLLLGGLIGAGATLYMARKRPGAVAWAAGAMSGICHAATGKMVGSMLRSKNGSSQQLSKSSTRDAGKTDKSSRETWMQMEQWIQSDPEVKQEVDKIKAEASAAMH</sequence>
<gene>
    <name evidence="2" type="ORF">A7K91_04545</name>
</gene>
<dbReference type="STRING" id="1844972.A7K91_04545"/>
<accession>A0A1A5YGZ5</accession>
<name>A0A1A5YGZ5_9BACL</name>
<evidence type="ECO:0000313" key="3">
    <source>
        <dbReference type="Proteomes" id="UP000092024"/>
    </source>
</evidence>
<protein>
    <submittedName>
        <fullName evidence="2">Uncharacterized protein</fullName>
    </submittedName>
</protein>
<proteinExistence type="predicted"/>
<feature type="compositionally biased region" description="Basic and acidic residues" evidence="1">
    <location>
        <begin position="91"/>
        <end position="102"/>
    </location>
</feature>
<dbReference type="OrthoDB" id="2679423at2"/>
<organism evidence="2 3">
    <name type="scientific">Paenibacillus oryzae</name>
    <dbReference type="NCBI Taxonomy" id="1844972"/>
    <lineage>
        <taxon>Bacteria</taxon>
        <taxon>Bacillati</taxon>
        <taxon>Bacillota</taxon>
        <taxon>Bacilli</taxon>
        <taxon>Bacillales</taxon>
        <taxon>Paenibacillaceae</taxon>
        <taxon>Paenibacillus</taxon>
    </lineage>
</organism>
<keyword evidence="3" id="KW-1185">Reference proteome</keyword>
<dbReference type="AlphaFoldDB" id="A0A1A5YGZ5"/>
<dbReference type="RefSeq" id="WP_068683979.1">
    <property type="nucleotide sequence ID" value="NZ_LYPA01000064.1"/>
</dbReference>